<gene>
    <name evidence="9" type="ORF">EV644_105326</name>
</gene>
<feature type="active site" description="Charge relay system" evidence="5">
    <location>
        <position position="273"/>
    </location>
</feature>
<keyword evidence="7" id="KW-0732">Signal</keyword>
<dbReference type="Gene3D" id="3.40.50.200">
    <property type="entry name" value="Peptidase S8/S53 domain"/>
    <property type="match status" value="1"/>
</dbReference>
<dbReference type="Gene3D" id="3.50.30.30">
    <property type="match status" value="1"/>
</dbReference>
<dbReference type="InterPro" id="IPR000209">
    <property type="entry name" value="Peptidase_S8/S53_dom"/>
</dbReference>
<evidence type="ECO:0000313" key="9">
    <source>
        <dbReference type="EMBL" id="TCO24292.1"/>
    </source>
</evidence>
<comment type="caution">
    <text evidence="9">The sequence shown here is derived from an EMBL/GenBank/DDBJ whole genome shotgun (WGS) entry which is preliminary data.</text>
</comment>
<evidence type="ECO:0000256" key="1">
    <source>
        <dbReference type="ARBA" id="ARBA00011073"/>
    </source>
</evidence>
<dbReference type="PRINTS" id="PR00723">
    <property type="entry name" value="SUBTILISIN"/>
</dbReference>
<dbReference type="PANTHER" id="PTHR43806">
    <property type="entry name" value="PEPTIDASE S8"/>
    <property type="match status" value="1"/>
</dbReference>
<protein>
    <submittedName>
        <fullName evidence="9">Subtilisin family serine protease</fullName>
    </submittedName>
</protein>
<name>A0ABY2BME7_9ACTN</name>
<dbReference type="Pfam" id="PF00082">
    <property type="entry name" value="Peptidase_S8"/>
    <property type="match status" value="1"/>
</dbReference>
<evidence type="ECO:0000256" key="7">
    <source>
        <dbReference type="SAM" id="SignalP"/>
    </source>
</evidence>
<dbReference type="InterPro" id="IPR036852">
    <property type="entry name" value="Peptidase_S8/S53_dom_sf"/>
</dbReference>
<evidence type="ECO:0000256" key="3">
    <source>
        <dbReference type="ARBA" id="ARBA00022801"/>
    </source>
</evidence>
<feature type="active site" description="Charge relay system" evidence="5">
    <location>
        <position position="239"/>
    </location>
</feature>
<evidence type="ECO:0000256" key="4">
    <source>
        <dbReference type="ARBA" id="ARBA00022825"/>
    </source>
</evidence>
<dbReference type="InterPro" id="IPR015500">
    <property type="entry name" value="Peptidase_S8_subtilisin-rel"/>
</dbReference>
<dbReference type="SUPFAM" id="SSF52025">
    <property type="entry name" value="PA domain"/>
    <property type="match status" value="1"/>
</dbReference>
<keyword evidence="2 5" id="KW-0645">Protease</keyword>
<dbReference type="InterPro" id="IPR046450">
    <property type="entry name" value="PA_dom_sf"/>
</dbReference>
<dbReference type="Proteomes" id="UP000295818">
    <property type="component" value="Unassembled WGS sequence"/>
</dbReference>
<organism evidence="9 10">
    <name type="scientific">Kribbella orskensis</name>
    <dbReference type="NCBI Taxonomy" id="2512216"/>
    <lineage>
        <taxon>Bacteria</taxon>
        <taxon>Bacillati</taxon>
        <taxon>Actinomycetota</taxon>
        <taxon>Actinomycetes</taxon>
        <taxon>Propionibacteriales</taxon>
        <taxon>Kribbellaceae</taxon>
        <taxon>Kribbella</taxon>
    </lineage>
</organism>
<feature type="chain" id="PRO_5046878778" evidence="7">
    <location>
        <begin position="30"/>
        <end position="1260"/>
    </location>
</feature>
<evidence type="ECO:0000256" key="2">
    <source>
        <dbReference type="ARBA" id="ARBA00022670"/>
    </source>
</evidence>
<dbReference type="GO" id="GO:0008233">
    <property type="term" value="F:peptidase activity"/>
    <property type="evidence" value="ECO:0007669"/>
    <property type="project" value="UniProtKB-KW"/>
</dbReference>
<dbReference type="PANTHER" id="PTHR43806:SF11">
    <property type="entry name" value="CEREVISIN-RELATED"/>
    <property type="match status" value="1"/>
</dbReference>
<evidence type="ECO:0000313" key="10">
    <source>
        <dbReference type="Proteomes" id="UP000295818"/>
    </source>
</evidence>
<feature type="signal peptide" evidence="7">
    <location>
        <begin position="1"/>
        <end position="29"/>
    </location>
</feature>
<feature type="active site" description="Charge relay system" evidence="5">
    <location>
        <position position="446"/>
    </location>
</feature>
<dbReference type="InterPro" id="IPR050131">
    <property type="entry name" value="Peptidase_S8_subtilisin-like"/>
</dbReference>
<sequence length="1260" mass="129806">MRPIWRNALGVATVAIVAATAAAPPSAFGQDPAAQPRPIVGSSAAKTATGSPKTVTLITGDKVLVAGAGTSSPVVTVLPREDGSVPSVETRRVGKDVYVYPADAADALSAGKVDEELFNVTGLVAMGYDDASTDTVPVIARYTTDLSRARSAPTTPKGAAKGQTLHSIDGIVLKADKDQASDFFADVADPSTAAGAKIEKIWLDGKAHARLDKSAKQVNADKAWAVGLTGTGTKVAVLDTGADAEHPDLQGRIVASQDFTGSRGGALSDVHGHGTHTASTVGGSGAASGGLKRGVAPGASLLIGKVLGDNGGGYDSGIIAGMEWAVAQHADIVSMSLGSSAPPGKCDDPLSSAAQELATTSTTLFVIAAGNTGSANNTVTAPSCAPAVLTVGAVDRQDVPAWFSSRGPAAFTHTLKPEISAPGVDISAARSGGRGDDAYQSMSGTSMATPHVAGAGAIVKQAHPTWTGQQLKAALVSSAKSDVPGDVRAQGAGRLDVIDAVNEVVTTMPVQGGTFAWPHTSAQITTLDVPYSNVSDKPVTLQLSSTAVTGDDGSAVKSAPVTLGASTVTVPAGQTVTVPLKIDPTAKLDAGQYGDVTGRILATGDATVSTPFSLYVTPETVQLTVRMTDRLGKPANSGSSIDVVNIDSFKGQRAFNNGAAEQTFQVRPGTYFLSSFVRTPDPTFLTPNTLGSIAYFGRPELKITGNLTVDFDATKAHLLSVKTDRPSVARASVLAFSRTWDDTWIHSGSLGVGSTATAVYADVQGNPQEGTWEFGDWSRRYAPTVESMSVVGGPVLHPIAADWAVAGLDGVGTAPLVDGGTGLATELTPARVGGKVALVKVSGPGLSLTLLNRAAAAGAKALVFYAPAPGKWIPSSGFSQLPVASYSLPMAEGDQVKSMLASAPGGELALAYKATAKSPYVYNLGFTQSTPLTDDKTFVAQDKTLGRTEASYTGMGVASPMLDYVYAQRDNGFTFGVSGYEAITQPQKRTEFYTDGGTKWLHFLTSSLPFGEAMGEAWRTYPAGSVRTDSWYGGIVAPAAIKNDQGVEQLTAERQGELMGFAPQMWGDDFGHVAYAGSFGDEGNLTLRRNGVVVGTSAYPSGVFTVPAEDSQYELEMNTGKYGTPSKWWARSTEIKTTWGFRSTLDPDTFSVGLPLLFPRVSLPEDGNKTLASSAGQVLPIRVTGHGGYAPGDIVSAKFAYSYDGGTTWTDAATSSTGGAWAATVDHTGASGKTVATRVEVADSKGATVTQVVKAAYSVR</sequence>
<dbReference type="GO" id="GO:0006508">
    <property type="term" value="P:proteolysis"/>
    <property type="evidence" value="ECO:0007669"/>
    <property type="project" value="UniProtKB-KW"/>
</dbReference>
<evidence type="ECO:0000256" key="6">
    <source>
        <dbReference type="SAM" id="MobiDB-lite"/>
    </source>
</evidence>
<feature type="region of interest" description="Disordered" evidence="6">
    <location>
        <begin position="26"/>
        <end position="47"/>
    </location>
</feature>
<dbReference type="SUPFAM" id="SSF52743">
    <property type="entry name" value="Subtilisin-like"/>
    <property type="match status" value="1"/>
</dbReference>
<evidence type="ECO:0000256" key="5">
    <source>
        <dbReference type="PROSITE-ProRule" id="PRU01240"/>
    </source>
</evidence>
<keyword evidence="10" id="KW-1185">Reference proteome</keyword>
<dbReference type="EMBL" id="SLWM01000005">
    <property type="protein sequence ID" value="TCO24292.1"/>
    <property type="molecule type" value="Genomic_DNA"/>
</dbReference>
<reference evidence="9 10" key="1">
    <citation type="journal article" date="2015" name="Stand. Genomic Sci.">
        <title>Genomic Encyclopedia of Bacterial and Archaeal Type Strains, Phase III: the genomes of soil and plant-associated and newly described type strains.</title>
        <authorList>
            <person name="Whitman W.B."/>
            <person name="Woyke T."/>
            <person name="Klenk H.P."/>
            <person name="Zhou Y."/>
            <person name="Lilburn T.G."/>
            <person name="Beck B.J."/>
            <person name="De Vos P."/>
            <person name="Vandamme P."/>
            <person name="Eisen J.A."/>
            <person name="Garrity G."/>
            <person name="Hugenholtz P."/>
            <person name="Kyrpides N.C."/>
        </authorList>
    </citation>
    <scope>NUCLEOTIDE SEQUENCE [LARGE SCALE GENOMIC DNA]</scope>
    <source>
        <strain evidence="9 10">VKM Ac-2538</strain>
    </source>
</reference>
<feature type="domain" description="Peptidase S8/S53" evidence="8">
    <location>
        <begin position="230"/>
        <end position="493"/>
    </location>
</feature>
<dbReference type="PROSITE" id="PS51892">
    <property type="entry name" value="SUBTILASE"/>
    <property type="match status" value="1"/>
</dbReference>
<proteinExistence type="inferred from homology"/>
<evidence type="ECO:0000259" key="8">
    <source>
        <dbReference type="Pfam" id="PF00082"/>
    </source>
</evidence>
<dbReference type="InterPro" id="IPR023828">
    <property type="entry name" value="Peptidase_S8_Ser-AS"/>
</dbReference>
<keyword evidence="4 5" id="KW-0720">Serine protease</keyword>
<accession>A0ABY2BME7</accession>
<dbReference type="PROSITE" id="PS00138">
    <property type="entry name" value="SUBTILASE_SER"/>
    <property type="match status" value="1"/>
</dbReference>
<keyword evidence="3 5" id="KW-0378">Hydrolase</keyword>
<comment type="similarity">
    <text evidence="1 5">Belongs to the peptidase S8 family.</text>
</comment>